<feature type="domain" description="DNA/RNA non-specific endonuclease/pyrophosphatase/phosphodiesterase" evidence="5">
    <location>
        <begin position="26"/>
        <end position="210"/>
    </location>
</feature>
<evidence type="ECO:0000313" key="7">
    <source>
        <dbReference type="Proteomes" id="UP001479290"/>
    </source>
</evidence>
<reference evidence="6 7" key="1">
    <citation type="submission" date="2024-05" db="EMBL/GenBank/DDBJ databases">
        <title>A high-quality chromosomal-level genome assembly of Topmouth culter (Culter alburnus).</title>
        <authorList>
            <person name="Zhao H."/>
        </authorList>
    </citation>
    <scope>NUCLEOTIDE SEQUENCE [LARGE SCALE GENOMIC DNA]</scope>
    <source>
        <strain evidence="6">CATC2023</strain>
        <tissue evidence="6">Muscle</tissue>
    </source>
</reference>
<dbReference type="GO" id="GO:0000014">
    <property type="term" value="F:single-stranded DNA endodeoxyribonuclease activity"/>
    <property type="evidence" value="ECO:0007669"/>
    <property type="project" value="TreeGrafter"/>
</dbReference>
<evidence type="ECO:0000256" key="3">
    <source>
        <dbReference type="PIRSR" id="PIRSR640255-2"/>
    </source>
</evidence>
<dbReference type="SMART" id="SM00477">
    <property type="entry name" value="NUC"/>
    <property type="match status" value="1"/>
</dbReference>
<feature type="domain" description="ENPP1-3/EXOG-like endonuclease/phosphodiesterase" evidence="4">
    <location>
        <begin position="27"/>
        <end position="210"/>
    </location>
</feature>
<dbReference type="PANTHER" id="PTHR13966:SF5">
    <property type="entry name" value="ENDONUCLEASE G, MITOCHONDRIAL"/>
    <property type="match status" value="1"/>
</dbReference>
<dbReference type="InterPro" id="IPR044925">
    <property type="entry name" value="His-Me_finger_sf"/>
</dbReference>
<protein>
    <recommendedName>
        <fullName evidence="8">Endonuclease</fullName>
    </recommendedName>
</protein>
<dbReference type="SUPFAM" id="SSF54060">
    <property type="entry name" value="His-Me finger endonucleases"/>
    <property type="match status" value="1"/>
</dbReference>
<dbReference type="InterPro" id="IPR044929">
    <property type="entry name" value="DNA/RNA_non-sp_Endonuclease_sf"/>
</dbReference>
<dbReference type="GO" id="GO:0046872">
    <property type="term" value="F:metal ion binding"/>
    <property type="evidence" value="ECO:0007669"/>
    <property type="project" value="UniProtKB-KW"/>
</dbReference>
<accession>A0AAW2AZ49</accession>
<keyword evidence="3" id="KW-0479">Metal-binding</keyword>
<evidence type="ECO:0000256" key="1">
    <source>
        <dbReference type="ARBA" id="ARBA00010052"/>
    </source>
</evidence>
<dbReference type="PANTHER" id="PTHR13966">
    <property type="entry name" value="ENDONUCLEASE RELATED"/>
    <property type="match status" value="1"/>
</dbReference>
<evidence type="ECO:0000259" key="5">
    <source>
        <dbReference type="SMART" id="SM00892"/>
    </source>
</evidence>
<sequence length="240" mass="27781">MFYNECQNVQSRYKLINGAPSNVPLWKKSYAMSFDNITRNAKWVYEVLNKETSVNNCVQEPFGDPYEGGHLAAAANHRWCWEALNDTNLNCNIIPQHKTLNKGPWKVLENWCRELRNQTGVHNVHVYSGPLYYRPILEQMNPRIIGDKLVPTHLFKVIIVENEDGTVEEPECYVMPNDVPFSPDRRDYFVDIRFLQDISGLTFIEHRNVGQREKIVTATLQGQDVNSTLQSVNIRVRIST</sequence>
<gene>
    <name evidence="6" type="ORF">ABG768_020317</name>
</gene>
<comment type="similarity">
    <text evidence="1">Belongs to the DNA/RNA non-specific endonuclease family.</text>
</comment>
<dbReference type="GO" id="GO:0006309">
    <property type="term" value="P:apoptotic DNA fragmentation"/>
    <property type="evidence" value="ECO:0007669"/>
    <property type="project" value="TreeGrafter"/>
</dbReference>
<dbReference type="EMBL" id="JAWDJR010000003">
    <property type="protein sequence ID" value="KAK9978572.1"/>
    <property type="molecule type" value="Genomic_DNA"/>
</dbReference>
<organism evidence="6 7">
    <name type="scientific">Culter alburnus</name>
    <name type="common">Topmouth culter</name>
    <dbReference type="NCBI Taxonomy" id="194366"/>
    <lineage>
        <taxon>Eukaryota</taxon>
        <taxon>Metazoa</taxon>
        <taxon>Chordata</taxon>
        <taxon>Craniata</taxon>
        <taxon>Vertebrata</taxon>
        <taxon>Euteleostomi</taxon>
        <taxon>Actinopterygii</taxon>
        <taxon>Neopterygii</taxon>
        <taxon>Teleostei</taxon>
        <taxon>Ostariophysi</taxon>
        <taxon>Cypriniformes</taxon>
        <taxon>Xenocyprididae</taxon>
        <taxon>Xenocypridinae</taxon>
        <taxon>Culter</taxon>
    </lineage>
</organism>
<dbReference type="GO" id="GO:0005743">
    <property type="term" value="C:mitochondrial inner membrane"/>
    <property type="evidence" value="ECO:0007669"/>
    <property type="project" value="TreeGrafter"/>
</dbReference>
<dbReference type="InterPro" id="IPR020821">
    <property type="entry name" value="ENPP1-3/EXOG-like_nuc-like"/>
</dbReference>
<evidence type="ECO:0000256" key="2">
    <source>
        <dbReference type="PIRSR" id="PIRSR640255-1"/>
    </source>
</evidence>
<dbReference type="InterPro" id="IPR040255">
    <property type="entry name" value="Non-specific_endonuclease"/>
</dbReference>
<dbReference type="InterPro" id="IPR001604">
    <property type="entry name" value="Endo_G_ENPP1-like_dom"/>
</dbReference>
<dbReference type="GO" id="GO:0003676">
    <property type="term" value="F:nucleic acid binding"/>
    <property type="evidence" value="ECO:0007669"/>
    <property type="project" value="InterPro"/>
</dbReference>
<evidence type="ECO:0000313" key="6">
    <source>
        <dbReference type="EMBL" id="KAK9978572.1"/>
    </source>
</evidence>
<dbReference type="Pfam" id="PF01223">
    <property type="entry name" value="Endonuclease_NS"/>
    <property type="match status" value="1"/>
</dbReference>
<dbReference type="AlphaFoldDB" id="A0AAW2AZ49"/>
<feature type="active site" description="Proton acceptor" evidence="2">
    <location>
        <position position="70"/>
    </location>
</feature>
<evidence type="ECO:0008006" key="8">
    <source>
        <dbReference type="Google" id="ProtNLM"/>
    </source>
</evidence>
<dbReference type="GO" id="GO:0005634">
    <property type="term" value="C:nucleus"/>
    <property type="evidence" value="ECO:0007669"/>
    <property type="project" value="TreeGrafter"/>
</dbReference>
<dbReference type="Gene3D" id="3.40.570.10">
    <property type="entry name" value="Extracellular Endonuclease, subunit A"/>
    <property type="match status" value="1"/>
</dbReference>
<dbReference type="GO" id="GO:0004521">
    <property type="term" value="F:RNA endonuclease activity"/>
    <property type="evidence" value="ECO:0007669"/>
    <property type="project" value="TreeGrafter"/>
</dbReference>
<dbReference type="Proteomes" id="UP001479290">
    <property type="component" value="Unassembled WGS sequence"/>
</dbReference>
<dbReference type="SMART" id="SM00892">
    <property type="entry name" value="Endonuclease_NS"/>
    <property type="match status" value="1"/>
</dbReference>
<proteinExistence type="inferred from homology"/>
<name>A0AAW2AZ49_CULAL</name>
<keyword evidence="7" id="KW-1185">Reference proteome</keyword>
<comment type="caution">
    <text evidence="6">The sequence shown here is derived from an EMBL/GenBank/DDBJ whole genome shotgun (WGS) entry which is preliminary data.</text>
</comment>
<evidence type="ECO:0000259" key="4">
    <source>
        <dbReference type="SMART" id="SM00477"/>
    </source>
</evidence>
<feature type="binding site" evidence="3">
    <location>
        <position position="101"/>
    </location>
    <ligand>
        <name>Mg(2+)</name>
        <dbReference type="ChEBI" id="CHEBI:18420"/>
        <note>catalytic</note>
    </ligand>
</feature>